<dbReference type="InterPro" id="IPR033917">
    <property type="entry name" value="ML_PG-PI_TP"/>
</dbReference>
<comment type="similarity">
    <text evidence="2">Belongs to the NPC2 family.</text>
</comment>
<feature type="signal peptide" evidence="8">
    <location>
        <begin position="1"/>
        <end position="20"/>
    </location>
</feature>
<reference evidence="10" key="1">
    <citation type="submission" date="2022-07" db="EMBL/GenBank/DDBJ databases">
        <title>Genome Sequence of Physisporinus lineatus.</title>
        <authorList>
            <person name="Buettner E."/>
        </authorList>
    </citation>
    <scope>NUCLEOTIDE SEQUENCE</scope>
    <source>
        <strain evidence="10">VT162</strain>
    </source>
</reference>
<comment type="subunit">
    <text evidence="3">Monomer.</text>
</comment>
<sequence>MARFAYFTLLVASIATLCAAISVPIQEPLRDDGLAPDKKKWGWEDCGDDDFPMHVTSLEISPDPPKPGEELTVTAVGETTERVDEGAYAEVAVKVGRIKILQKEIDLCEEARNANVSVQCPVKAGVYKVVQTVALPKEIPPAPFQVSVDGYTADDEDLICLKLHIDFRRNPFPGRGLLGL</sequence>
<dbReference type="SMART" id="SM00737">
    <property type="entry name" value="ML"/>
    <property type="match status" value="1"/>
</dbReference>
<name>A0AAD5YN08_9APHY</name>
<dbReference type="PANTHER" id="PTHR11306:SF0">
    <property type="entry name" value="PHOSPHATIDYLGLYCEROL_PHOSPHATIDYLINOSITOL TRANSFER PROTEIN"/>
    <property type="match status" value="1"/>
</dbReference>
<gene>
    <name evidence="10" type="ORF">NLI96_g1370</name>
</gene>
<evidence type="ECO:0000256" key="3">
    <source>
        <dbReference type="ARBA" id="ARBA00011245"/>
    </source>
</evidence>
<dbReference type="GO" id="GO:0032366">
    <property type="term" value="P:intracellular sterol transport"/>
    <property type="evidence" value="ECO:0007669"/>
    <property type="project" value="InterPro"/>
</dbReference>
<keyword evidence="7" id="KW-0445">Lipid transport</keyword>
<feature type="chain" id="PRO_5041939694" description="Phosphatidylglycerol/phosphatidylinositol transfer protein" evidence="8">
    <location>
        <begin position="21"/>
        <end position="180"/>
    </location>
</feature>
<evidence type="ECO:0000313" key="10">
    <source>
        <dbReference type="EMBL" id="KAJ3490537.1"/>
    </source>
</evidence>
<accession>A0AAD5YN08</accession>
<comment type="caution">
    <text evidence="10">The sequence shown here is derived from an EMBL/GenBank/DDBJ whole genome shotgun (WGS) entry which is preliminary data.</text>
</comment>
<dbReference type="GO" id="GO:0032934">
    <property type="term" value="F:sterol binding"/>
    <property type="evidence" value="ECO:0007669"/>
    <property type="project" value="InterPro"/>
</dbReference>
<dbReference type="InterPro" id="IPR003172">
    <property type="entry name" value="ML_dom"/>
</dbReference>
<dbReference type="AlphaFoldDB" id="A0AAD5YN08"/>
<dbReference type="EMBL" id="JANAWD010000026">
    <property type="protein sequence ID" value="KAJ3490537.1"/>
    <property type="molecule type" value="Genomic_DNA"/>
</dbReference>
<evidence type="ECO:0000256" key="8">
    <source>
        <dbReference type="SAM" id="SignalP"/>
    </source>
</evidence>
<evidence type="ECO:0000313" key="11">
    <source>
        <dbReference type="Proteomes" id="UP001212997"/>
    </source>
</evidence>
<evidence type="ECO:0000256" key="1">
    <source>
        <dbReference type="ARBA" id="ARBA00002053"/>
    </source>
</evidence>
<evidence type="ECO:0000259" key="9">
    <source>
        <dbReference type="SMART" id="SM00737"/>
    </source>
</evidence>
<dbReference type="Proteomes" id="UP001212997">
    <property type="component" value="Unassembled WGS sequence"/>
</dbReference>
<dbReference type="Gene3D" id="2.70.220.10">
    <property type="entry name" value="Ganglioside GM2 activator"/>
    <property type="match status" value="1"/>
</dbReference>
<dbReference type="Pfam" id="PF02221">
    <property type="entry name" value="E1_DerP2_DerF2"/>
    <property type="match status" value="1"/>
</dbReference>
<evidence type="ECO:0000256" key="6">
    <source>
        <dbReference type="ARBA" id="ARBA00022729"/>
    </source>
</evidence>
<evidence type="ECO:0000256" key="4">
    <source>
        <dbReference type="ARBA" id="ARBA00016056"/>
    </source>
</evidence>
<dbReference type="InterPro" id="IPR036846">
    <property type="entry name" value="GM2-AP_sf"/>
</dbReference>
<proteinExistence type="inferred from homology"/>
<dbReference type="InterPro" id="IPR039670">
    <property type="entry name" value="NPC2-like"/>
</dbReference>
<comment type="function">
    <text evidence="1">Catalyzes the intermembrane transfer of phosphatidylglycerol and phosphatidylinositol.</text>
</comment>
<dbReference type="SUPFAM" id="SSF81296">
    <property type="entry name" value="E set domains"/>
    <property type="match status" value="1"/>
</dbReference>
<keyword evidence="6 8" id="KW-0732">Signal</keyword>
<dbReference type="InterPro" id="IPR014756">
    <property type="entry name" value="Ig_E-set"/>
</dbReference>
<protein>
    <recommendedName>
        <fullName evidence="4">Phosphatidylglycerol/phosphatidylinositol transfer protein</fullName>
    </recommendedName>
</protein>
<evidence type="ECO:0000256" key="2">
    <source>
        <dbReference type="ARBA" id="ARBA00006370"/>
    </source>
</evidence>
<organism evidence="10 11">
    <name type="scientific">Meripilus lineatus</name>
    <dbReference type="NCBI Taxonomy" id="2056292"/>
    <lineage>
        <taxon>Eukaryota</taxon>
        <taxon>Fungi</taxon>
        <taxon>Dikarya</taxon>
        <taxon>Basidiomycota</taxon>
        <taxon>Agaricomycotina</taxon>
        <taxon>Agaricomycetes</taxon>
        <taxon>Polyporales</taxon>
        <taxon>Meripilaceae</taxon>
        <taxon>Meripilus</taxon>
    </lineage>
</organism>
<feature type="domain" description="MD-2-related lipid-recognition" evidence="9">
    <location>
        <begin position="43"/>
        <end position="165"/>
    </location>
</feature>
<evidence type="ECO:0000256" key="5">
    <source>
        <dbReference type="ARBA" id="ARBA00022448"/>
    </source>
</evidence>
<keyword evidence="5" id="KW-0813">Transport</keyword>
<dbReference type="PANTHER" id="PTHR11306">
    <property type="entry name" value="NIEMANN PICK TYPE C2 PROTEIN NPC2-RELATED"/>
    <property type="match status" value="1"/>
</dbReference>
<evidence type="ECO:0000256" key="7">
    <source>
        <dbReference type="ARBA" id="ARBA00023055"/>
    </source>
</evidence>
<keyword evidence="11" id="KW-1185">Reference proteome</keyword>
<dbReference type="CDD" id="cd00917">
    <property type="entry name" value="PG-PI_TP"/>
    <property type="match status" value="1"/>
</dbReference>